<keyword evidence="2" id="KW-1185">Reference proteome</keyword>
<proteinExistence type="predicted"/>
<protein>
    <submittedName>
        <fullName evidence="1">Uncharacterized protein</fullName>
    </submittedName>
</protein>
<accession>A0AA39VW40</accession>
<dbReference type="AlphaFoldDB" id="A0AA39VW40"/>
<reference evidence="1" key="1">
    <citation type="journal article" date="2022" name="Plant J.">
        <title>Strategies of tolerance reflected in two North American maple genomes.</title>
        <authorList>
            <person name="McEvoy S.L."/>
            <person name="Sezen U.U."/>
            <person name="Trouern-Trend A."/>
            <person name="McMahon S.M."/>
            <person name="Schaberg P.G."/>
            <person name="Yang J."/>
            <person name="Wegrzyn J.L."/>
            <person name="Swenson N.G."/>
        </authorList>
    </citation>
    <scope>NUCLEOTIDE SEQUENCE</scope>
    <source>
        <strain evidence="1">NS2018</strain>
    </source>
</reference>
<sequence>MIISSSGGCSLENVSSIPLLGDNPVHYGGSVHGPVTNSNHLPMGVVVLHSASSGPSSASAPSSSCLSLSSNPSTVEGLILPDVSNVQQACSSLPREASTSPSVVVSGGTIMAPLPSSDHSHLVIFQQRLSSRSPHFPFCRS</sequence>
<evidence type="ECO:0000313" key="1">
    <source>
        <dbReference type="EMBL" id="KAK0592766.1"/>
    </source>
</evidence>
<dbReference type="Proteomes" id="UP001168877">
    <property type="component" value="Unassembled WGS sequence"/>
</dbReference>
<organism evidence="1 2">
    <name type="scientific">Acer saccharum</name>
    <name type="common">Sugar maple</name>
    <dbReference type="NCBI Taxonomy" id="4024"/>
    <lineage>
        <taxon>Eukaryota</taxon>
        <taxon>Viridiplantae</taxon>
        <taxon>Streptophyta</taxon>
        <taxon>Embryophyta</taxon>
        <taxon>Tracheophyta</taxon>
        <taxon>Spermatophyta</taxon>
        <taxon>Magnoliopsida</taxon>
        <taxon>eudicotyledons</taxon>
        <taxon>Gunneridae</taxon>
        <taxon>Pentapetalae</taxon>
        <taxon>rosids</taxon>
        <taxon>malvids</taxon>
        <taxon>Sapindales</taxon>
        <taxon>Sapindaceae</taxon>
        <taxon>Hippocastanoideae</taxon>
        <taxon>Acereae</taxon>
        <taxon>Acer</taxon>
    </lineage>
</organism>
<gene>
    <name evidence="1" type="ORF">LWI29_025000</name>
</gene>
<reference evidence="1" key="2">
    <citation type="submission" date="2023-06" db="EMBL/GenBank/DDBJ databases">
        <authorList>
            <person name="Swenson N.G."/>
            <person name="Wegrzyn J.L."/>
            <person name="Mcevoy S.L."/>
        </authorList>
    </citation>
    <scope>NUCLEOTIDE SEQUENCE</scope>
    <source>
        <strain evidence="1">NS2018</strain>
        <tissue evidence="1">Leaf</tissue>
    </source>
</reference>
<comment type="caution">
    <text evidence="1">The sequence shown here is derived from an EMBL/GenBank/DDBJ whole genome shotgun (WGS) entry which is preliminary data.</text>
</comment>
<evidence type="ECO:0000313" key="2">
    <source>
        <dbReference type="Proteomes" id="UP001168877"/>
    </source>
</evidence>
<name>A0AA39VW40_ACESA</name>
<dbReference type="EMBL" id="JAUESC010000380">
    <property type="protein sequence ID" value="KAK0592766.1"/>
    <property type="molecule type" value="Genomic_DNA"/>
</dbReference>